<evidence type="ECO:0000313" key="5">
    <source>
        <dbReference type="Proteomes" id="UP000593766"/>
    </source>
</evidence>
<gene>
    <name evidence="4" type="ORF">IMZ38_01405</name>
</gene>
<proteinExistence type="inferred from homology"/>
<evidence type="ECO:0000259" key="3">
    <source>
        <dbReference type="SMART" id="SM00849"/>
    </source>
</evidence>
<dbReference type="InterPro" id="IPR036866">
    <property type="entry name" value="RibonucZ/Hydroxyglut_hydro"/>
</dbReference>
<dbReference type="RefSeq" id="WP_193436417.1">
    <property type="nucleotide sequence ID" value="NZ_CP063144.1"/>
</dbReference>
<sequence length="228" mass="24633">MGIVKYLGHSFFEIVLTGLDDAVKTVLIDPWIENPLSPVKPSEYSERRIDYIIVTHDHGDHLGNAIEVAGHTGAPIVGVYEIALYAQEQGVKAIGGNIGGALAIPDVEIVLTPALHSSNRGVPVGVVVKGRDLTIYHAGDTGLFSEMELIGELYSPDIALLPIGGHFTMGVREAVKAVELLKPKYAIPMHYNTFPLIKADPQVFKQLVESKTSTKVVVLKPGEVFAYP</sequence>
<keyword evidence="1 2" id="KW-0378">Hydrolase</keyword>
<dbReference type="OrthoDB" id="28313at2157"/>
<dbReference type="GO" id="GO:0016787">
    <property type="term" value="F:hydrolase activity"/>
    <property type="evidence" value="ECO:0007669"/>
    <property type="project" value="UniProtKB-UniRule"/>
</dbReference>
<accession>A0A7M1UQV0</accession>
<dbReference type="HAMAP" id="MF_00457">
    <property type="entry name" value="UPF0173"/>
    <property type="match status" value="1"/>
</dbReference>
<dbReference type="Proteomes" id="UP000593766">
    <property type="component" value="Chromosome"/>
</dbReference>
<name>A0A7M1UQV0_9CREN</name>
<dbReference type="PANTHER" id="PTHR43546:SF3">
    <property type="entry name" value="UPF0173 METAL-DEPENDENT HYDROLASE MJ1163"/>
    <property type="match status" value="1"/>
</dbReference>
<reference evidence="4 5" key="1">
    <citation type="submission" date="2020-10" db="EMBL/GenBank/DDBJ databases">
        <title>Complete genome sequence of Thermosphaera aggregans strain 3507.</title>
        <authorList>
            <person name="Zayulina K.S."/>
            <person name="Elcheninov A.G."/>
            <person name="Toshchakov S.V."/>
            <person name="Kublanov I.V."/>
            <person name="Kochetkova T.V."/>
        </authorList>
    </citation>
    <scope>NUCLEOTIDE SEQUENCE [LARGE SCALE GENOMIC DNA]</scope>
    <source>
        <strain evidence="4 5">3507</strain>
    </source>
</reference>
<dbReference type="InterPro" id="IPR022877">
    <property type="entry name" value="UPF0173"/>
</dbReference>
<comment type="similarity">
    <text evidence="2">Belongs to the UPF0173 family.</text>
</comment>
<feature type="domain" description="Metallo-beta-lactamase" evidence="3">
    <location>
        <begin position="8"/>
        <end position="190"/>
    </location>
</feature>
<dbReference type="EMBL" id="CP063144">
    <property type="protein sequence ID" value="QOR94620.1"/>
    <property type="molecule type" value="Genomic_DNA"/>
</dbReference>
<dbReference type="GeneID" id="59454033"/>
<dbReference type="SUPFAM" id="SSF56281">
    <property type="entry name" value="Metallo-hydrolase/oxidoreductase"/>
    <property type="match status" value="1"/>
</dbReference>
<dbReference type="InterPro" id="IPR050114">
    <property type="entry name" value="UPF0173_UPF0282_UlaG_hydrolase"/>
</dbReference>
<dbReference type="Gene3D" id="3.60.15.10">
    <property type="entry name" value="Ribonuclease Z/Hydroxyacylglutathione hydrolase-like"/>
    <property type="match status" value="1"/>
</dbReference>
<protein>
    <recommendedName>
        <fullName evidence="2">UPF0173 metal-dependent hydrolase IMZ38_01405</fullName>
    </recommendedName>
</protein>
<dbReference type="AlphaFoldDB" id="A0A7M1UQV0"/>
<keyword evidence="5" id="KW-1185">Reference proteome</keyword>
<evidence type="ECO:0000313" key="4">
    <source>
        <dbReference type="EMBL" id="QOR94620.1"/>
    </source>
</evidence>
<dbReference type="PANTHER" id="PTHR43546">
    <property type="entry name" value="UPF0173 METAL-DEPENDENT HYDROLASE MJ1163-RELATED"/>
    <property type="match status" value="1"/>
</dbReference>
<evidence type="ECO:0000256" key="1">
    <source>
        <dbReference type="ARBA" id="ARBA00022801"/>
    </source>
</evidence>
<dbReference type="InterPro" id="IPR001279">
    <property type="entry name" value="Metallo-B-lactamas"/>
</dbReference>
<dbReference type="Pfam" id="PF12706">
    <property type="entry name" value="Lactamase_B_2"/>
    <property type="match status" value="1"/>
</dbReference>
<dbReference type="KEGG" id="tcs:IMZ38_01405"/>
<dbReference type="SMART" id="SM00849">
    <property type="entry name" value="Lactamase_B"/>
    <property type="match status" value="1"/>
</dbReference>
<evidence type="ECO:0000256" key="2">
    <source>
        <dbReference type="HAMAP-Rule" id="MF_00457"/>
    </source>
</evidence>
<organism evidence="4 5">
    <name type="scientific">Thermosphaera chiliense</name>
    <dbReference type="NCBI Taxonomy" id="3402707"/>
    <lineage>
        <taxon>Archaea</taxon>
        <taxon>Thermoproteota</taxon>
        <taxon>Thermoprotei</taxon>
        <taxon>Desulfurococcales</taxon>
        <taxon>Desulfurococcaceae</taxon>
        <taxon>Thermosphaera</taxon>
    </lineage>
</organism>
<dbReference type="NCBIfam" id="NF001911">
    <property type="entry name" value="PRK00685.1"/>
    <property type="match status" value="1"/>
</dbReference>